<accession>A0A559IED7</accession>
<reference evidence="1 2" key="1">
    <citation type="submission" date="2019-07" db="EMBL/GenBank/DDBJ databases">
        <authorList>
            <person name="Kim J."/>
        </authorList>
    </citation>
    <scope>NUCLEOTIDE SEQUENCE [LARGE SCALE GENOMIC DNA]</scope>
    <source>
        <strain evidence="1 2">N4</strain>
    </source>
</reference>
<proteinExistence type="predicted"/>
<keyword evidence="2" id="KW-1185">Reference proteome</keyword>
<evidence type="ECO:0000313" key="1">
    <source>
        <dbReference type="EMBL" id="TVX86024.1"/>
    </source>
</evidence>
<sequence>MNSYEHDAIEEQVERWFEGYSLERVSNHLRRVVIGTTSALTSYKSFLGLKYAKEYDVSTIELDFTESLQYTRRNIYGHTLSCYNVECAIDEGEKIVYWKAVPMED</sequence>
<dbReference type="OrthoDB" id="2452506at2"/>
<evidence type="ECO:0000313" key="2">
    <source>
        <dbReference type="Proteomes" id="UP000318102"/>
    </source>
</evidence>
<protein>
    <submittedName>
        <fullName evidence="1">Uncharacterized protein</fullName>
    </submittedName>
</protein>
<dbReference type="EMBL" id="VNJK01000006">
    <property type="protein sequence ID" value="TVX86024.1"/>
    <property type="molecule type" value="Genomic_DNA"/>
</dbReference>
<comment type="caution">
    <text evidence="1">The sequence shown here is derived from an EMBL/GenBank/DDBJ whole genome shotgun (WGS) entry which is preliminary data.</text>
</comment>
<dbReference type="AlphaFoldDB" id="A0A559IED7"/>
<gene>
    <name evidence="1" type="ORF">FPZ44_24060</name>
</gene>
<name>A0A559IED7_9BACL</name>
<dbReference type="RefSeq" id="WP_144994789.1">
    <property type="nucleotide sequence ID" value="NZ_VNJK01000006.1"/>
</dbReference>
<dbReference type="Proteomes" id="UP000318102">
    <property type="component" value="Unassembled WGS sequence"/>
</dbReference>
<organism evidence="1 2">
    <name type="scientific">Paenibacillus agilis</name>
    <dbReference type="NCBI Taxonomy" id="3020863"/>
    <lineage>
        <taxon>Bacteria</taxon>
        <taxon>Bacillati</taxon>
        <taxon>Bacillota</taxon>
        <taxon>Bacilli</taxon>
        <taxon>Bacillales</taxon>
        <taxon>Paenibacillaceae</taxon>
        <taxon>Paenibacillus</taxon>
    </lineage>
</organism>